<organism evidence="2 3">
    <name type="scientific">Eiseniibacteriota bacterium</name>
    <dbReference type="NCBI Taxonomy" id="2212470"/>
    <lineage>
        <taxon>Bacteria</taxon>
        <taxon>Candidatus Eiseniibacteriota</taxon>
    </lineage>
</organism>
<dbReference type="Pfam" id="PF13349">
    <property type="entry name" value="DUF4097"/>
    <property type="match status" value="1"/>
</dbReference>
<dbReference type="Proteomes" id="UP000777784">
    <property type="component" value="Unassembled WGS sequence"/>
</dbReference>
<evidence type="ECO:0000313" key="2">
    <source>
        <dbReference type="EMBL" id="MBU2693355.1"/>
    </source>
</evidence>
<dbReference type="AlphaFoldDB" id="A0A948W8I1"/>
<name>A0A948W8I1_UNCEI</name>
<proteinExistence type="predicted"/>
<accession>A0A948W8I1</accession>
<gene>
    <name evidence="2" type="ORF">KJ970_20745</name>
</gene>
<reference evidence="2" key="1">
    <citation type="submission" date="2021-05" db="EMBL/GenBank/DDBJ databases">
        <title>Energy efficiency and biological interactions define the core microbiome of deep oligotrophic groundwater.</title>
        <authorList>
            <person name="Mehrshad M."/>
            <person name="Lopez-Fernandez M."/>
            <person name="Bell E."/>
            <person name="Bernier-Latmani R."/>
            <person name="Bertilsson S."/>
            <person name="Dopson M."/>
        </authorList>
    </citation>
    <scope>NUCLEOTIDE SEQUENCE</scope>
    <source>
        <strain evidence="2">Modern_marine.mb.64</strain>
    </source>
</reference>
<dbReference type="EMBL" id="JAHJDP010000119">
    <property type="protein sequence ID" value="MBU2693355.1"/>
    <property type="molecule type" value="Genomic_DNA"/>
</dbReference>
<evidence type="ECO:0000313" key="3">
    <source>
        <dbReference type="Proteomes" id="UP000777784"/>
    </source>
</evidence>
<sequence length="263" mass="28680">MFAGAAAAQQETADRVIVELTDPGKPVFLSAGLINGGITVVGYDGKDVIVEAKAGMVKLDKHDRKGGKYEGMTRLPVSSSSLTVEEQDNRIDIDTDSWAHPVDLMIRVPNKAFLNLSCINSGDIKVENITGDIEASNINGAVTLLKISGSVVASAHNKDLTVTFDAINPEKDMSFSSFNGDVDITFPAPLKALVKIKTVQGDIFTDFEVKEIKNPEQVIQKNKRDSDGKYRVEIDRSFWGTINGGGQELHFSNYNGDIYIREK</sequence>
<comment type="caution">
    <text evidence="2">The sequence shown here is derived from an EMBL/GenBank/DDBJ whole genome shotgun (WGS) entry which is preliminary data.</text>
</comment>
<protein>
    <submittedName>
        <fullName evidence="2">DUF4097 domain-containing protein</fullName>
    </submittedName>
</protein>
<dbReference type="InterPro" id="IPR025164">
    <property type="entry name" value="Toastrack_DUF4097"/>
</dbReference>
<evidence type="ECO:0000259" key="1">
    <source>
        <dbReference type="Pfam" id="PF13349"/>
    </source>
</evidence>
<feature type="domain" description="DUF4097" evidence="1">
    <location>
        <begin position="120"/>
        <end position="234"/>
    </location>
</feature>